<dbReference type="GeneID" id="64083001"/>
<dbReference type="PANTHER" id="PTHR32309">
    <property type="entry name" value="TYROSINE-PROTEIN KINASE"/>
    <property type="match status" value="1"/>
</dbReference>
<keyword evidence="2" id="KW-0547">Nucleotide-binding</keyword>
<feature type="domain" description="AAA" evidence="6">
    <location>
        <begin position="59"/>
        <end position="204"/>
    </location>
</feature>
<dbReference type="CDD" id="cd05387">
    <property type="entry name" value="BY-kinase"/>
    <property type="match status" value="1"/>
</dbReference>
<dbReference type="AlphaFoldDB" id="A0A7X5BYG3"/>
<organism evidence="7 8">
    <name type="scientific">Corallococcus exiguus</name>
    <dbReference type="NCBI Taxonomy" id="83462"/>
    <lineage>
        <taxon>Bacteria</taxon>
        <taxon>Pseudomonadati</taxon>
        <taxon>Myxococcota</taxon>
        <taxon>Myxococcia</taxon>
        <taxon>Myxococcales</taxon>
        <taxon>Cystobacterineae</taxon>
        <taxon>Myxococcaceae</taxon>
        <taxon>Corallococcus</taxon>
    </lineage>
</organism>
<keyword evidence="4" id="KW-0067">ATP-binding</keyword>
<evidence type="ECO:0000259" key="6">
    <source>
        <dbReference type="Pfam" id="PF13614"/>
    </source>
</evidence>
<sequence length="245" mass="26496">MDSTMERAGNFLPRVDESAASSNAVDRRVVTLTAPASAAAEQYRTLYYRLERMREQRPMKVVALTSAMPGEGKTVTSVNLALAAARANPERRILLVDADLRRGQVAPTLGMRNKVGLAELLAGECDVRDVVRRFNSTRLAVIPAGSTPEESTQVLASARMKQFLKAVREGFDEVYVDLPPTLPFADAAILGHQMDGVLMVIRANVTPSKVVNQAVEQLAGAALVGCVLNGAEVNATPYLKNYVKK</sequence>
<evidence type="ECO:0000256" key="1">
    <source>
        <dbReference type="ARBA" id="ARBA00022679"/>
    </source>
</evidence>
<keyword evidence="1 7" id="KW-0808">Transferase</keyword>
<reference evidence="7 8" key="1">
    <citation type="submission" date="2020-01" db="EMBL/GenBank/DDBJ databases">
        <title>The draft genome sequence of Corallococcus exiguus DSM 14696.</title>
        <authorList>
            <person name="Zhang X."/>
            <person name="Zhu H."/>
        </authorList>
    </citation>
    <scope>NUCLEOTIDE SEQUENCE [LARGE SCALE GENOMIC DNA]</scope>
    <source>
        <strain evidence="7 8">DSM 14696</strain>
    </source>
</reference>
<evidence type="ECO:0000256" key="2">
    <source>
        <dbReference type="ARBA" id="ARBA00022741"/>
    </source>
</evidence>
<dbReference type="PANTHER" id="PTHR32309:SF31">
    <property type="entry name" value="CAPSULAR EXOPOLYSACCHARIDE FAMILY"/>
    <property type="match status" value="1"/>
</dbReference>
<keyword evidence="8" id="KW-1185">Reference proteome</keyword>
<evidence type="ECO:0000256" key="3">
    <source>
        <dbReference type="ARBA" id="ARBA00022777"/>
    </source>
</evidence>
<dbReference type="EMBL" id="JAAAPK010000018">
    <property type="protein sequence ID" value="NBC46108.1"/>
    <property type="molecule type" value="Genomic_DNA"/>
</dbReference>
<accession>A0A7X5BYG3</accession>
<evidence type="ECO:0000313" key="8">
    <source>
        <dbReference type="Proteomes" id="UP000537825"/>
    </source>
</evidence>
<dbReference type="InterPro" id="IPR050445">
    <property type="entry name" value="Bact_polysacc_biosynth/exp"/>
</dbReference>
<dbReference type="InterPro" id="IPR027417">
    <property type="entry name" value="P-loop_NTPase"/>
</dbReference>
<dbReference type="EC" id="2.7.10.2" evidence="7"/>
<dbReference type="Proteomes" id="UP000537825">
    <property type="component" value="Unassembled WGS sequence"/>
</dbReference>
<evidence type="ECO:0000256" key="4">
    <source>
        <dbReference type="ARBA" id="ARBA00022840"/>
    </source>
</evidence>
<dbReference type="Pfam" id="PF13614">
    <property type="entry name" value="AAA_31"/>
    <property type="match status" value="1"/>
</dbReference>
<keyword evidence="5" id="KW-0829">Tyrosine-protein kinase</keyword>
<evidence type="ECO:0000256" key="5">
    <source>
        <dbReference type="ARBA" id="ARBA00023137"/>
    </source>
</evidence>
<dbReference type="SUPFAM" id="SSF52540">
    <property type="entry name" value="P-loop containing nucleoside triphosphate hydrolases"/>
    <property type="match status" value="1"/>
</dbReference>
<gene>
    <name evidence="7" type="ORF">GTZ93_40615</name>
</gene>
<dbReference type="Gene3D" id="3.40.50.300">
    <property type="entry name" value="P-loop containing nucleotide triphosphate hydrolases"/>
    <property type="match status" value="1"/>
</dbReference>
<evidence type="ECO:0000313" key="7">
    <source>
        <dbReference type="EMBL" id="NBC46108.1"/>
    </source>
</evidence>
<comment type="caution">
    <text evidence="7">The sequence shown here is derived from an EMBL/GenBank/DDBJ whole genome shotgun (WGS) entry which is preliminary data.</text>
</comment>
<proteinExistence type="predicted"/>
<keyword evidence="3 7" id="KW-0418">Kinase</keyword>
<dbReference type="InterPro" id="IPR025669">
    <property type="entry name" value="AAA_dom"/>
</dbReference>
<protein>
    <submittedName>
        <fullName evidence="7">Polysaccharide biosynthesis tyrosine autokinase</fullName>
        <ecNumber evidence="7">2.7.10.2</ecNumber>
    </submittedName>
</protein>
<dbReference type="RefSeq" id="WP_120564433.1">
    <property type="nucleotide sequence ID" value="NZ_CBCSLE010000076.1"/>
</dbReference>
<dbReference type="GO" id="GO:0005524">
    <property type="term" value="F:ATP binding"/>
    <property type="evidence" value="ECO:0007669"/>
    <property type="project" value="UniProtKB-KW"/>
</dbReference>
<name>A0A7X5BYG3_9BACT</name>
<dbReference type="InterPro" id="IPR005702">
    <property type="entry name" value="Wzc-like_C"/>
</dbReference>
<dbReference type="GO" id="GO:0004715">
    <property type="term" value="F:non-membrane spanning protein tyrosine kinase activity"/>
    <property type="evidence" value="ECO:0007669"/>
    <property type="project" value="UniProtKB-EC"/>
</dbReference>
<dbReference type="NCBIfam" id="TIGR01007">
    <property type="entry name" value="eps_fam"/>
    <property type="match status" value="1"/>
</dbReference>